<dbReference type="SMART" id="SM00331">
    <property type="entry name" value="PP2C_SIG"/>
    <property type="match status" value="1"/>
</dbReference>
<dbReference type="RefSeq" id="WP_369741588.1">
    <property type="nucleotide sequence ID" value="NZ_JBGEDP010000001.1"/>
</dbReference>
<evidence type="ECO:0000313" key="3">
    <source>
        <dbReference type="EMBL" id="MEY8016280.1"/>
    </source>
</evidence>
<dbReference type="PANTHER" id="PTHR43156">
    <property type="entry name" value="STAGE II SPORULATION PROTEIN E-RELATED"/>
    <property type="match status" value="1"/>
</dbReference>
<evidence type="ECO:0000259" key="2">
    <source>
        <dbReference type="SMART" id="SM00331"/>
    </source>
</evidence>
<name>A0ABV4C1A2_9MYCO</name>
<accession>A0ABV4C1A2</accession>
<keyword evidence="4" id="KW-1185">Reference proteome</keyword>
<evidence type="ECO:0000313" key="4">
    <source>
        <dbReference type="Proteomes" id="UP001564760"/>
    </source>
</evidence>
<dbReference type="Proteomes" id="UP001564760">
    <property type="component" value="Unassembled WGS sequence"/>
</dbReference>
<dbReference type="EMBL" id="JBGEDP010000001">
    <property type="protein sequence ID" value="MEY8016280.1"/>
    <property type="molecule type" value="Genomic_DNA"/>
</dbReference>
<dbReference type="InterPro" id="IPR036457">
    <property type="entry name" value="PPM-type-like_dom_sf"/>
</dbReference>
<feature type="domain" description="PPM-type phosphatase" evidence="2">
    <location>
        <begin position="1"/>
        <end position="176"/>
    </location>
</feature>
<organism evidence="3 4">
    <name type="scientific">Mycobacterium servetii</name>
    <dbReference type="NCBI Taxonomy" id="3237418"/>
    <lineage>
        <taxon>Bacteria</taxon>
        <taxon>Bacillati</taxon>
        <taxon>Actinomycetota</taxon>
        <taxon>Actinomycetes</taxon>
        <taxon>Mycobacteriales</taxon>
        <taxon>Mycobacteriaceae</taxon>
        <taxon>Mycobacterium</taxon>
    </lineage>
</organism>
<dbReference type="InterPro" id="IPR001932">
    <property type="entry name" value="PPM-type_phosphatase-like_dom"/>
</dbReference>
<protein>
    <submittedName>
        <fullName evidence="3">PP2C family protein-serine/threonine phosphatase</fullName>
        <ecNumber evidence="3">3.1.3.16</ecNumber>
    </submittedName>
</protein>
<comment type="caution">
    <text evidence="3">The sequence shown here is derived from an EMBL/GenBank/DDBJ whole genome shotgun (WGS) entry which is preliminary data.</text>
</comment>
<dbReference type="EC" id="3.1.3.16" evidence="3"/>
<dbReference type="GO" id="GO:0004722">
    <property type="term" value="F:protein serine/threonine phosphatase activity"/>
    <property type="evidence" value="ECO:0007669"/>
    <property type="project" value="UniProtKB-EC"/>
</dbReference>
<proteinExistence type="predicted"/>
<dbReference type="PANTHER" id="PTHR43156:SF2">
    <property type="entry name" value="STAGE II SPORULATION PROTEIN E"/>
    <property type="match status" value="1"/>
</dbReference>
<sequence length="178" mass="18915">MEAAALTGCARQSLRTAAYFDRRPAAVLAALNSVLDESISMPFVTVLCTRVRPNPDGTHADVELATAGHPAPIIVRADGGVEQAEVYGTAAGVVSEMAYGAVSLRLHRGDTMLLFTDGIDEARGDDGQYGTERLHALLPTYAGASPEIICEAVEQDVIEYLDGRRHDDMALLAVTCGR</sequence>
<reference evidence="3 4" key="1">
    <citation type="submission" date="2024-08" db="EMBL/GenBank/DDBJ databases">
        <title>Mycobacterium servetensis sp. nov., a novel rapid-growing mycobacterial species recovered from a human patient in Zaragoza, Spain.</title>
        <authorList>
            <person name="Tristancho-Baro A.I."/>
            <person name="Buenestado-Serrano S."/>
            <person name="Garcia De Viedma D."/>
            <person name="Milagro-Beamonte A."/>
            <person name="Burillo N."/>
            <person name="Sanz S."/>
            <person name="Lopez-Calleja A.I."/>
            <person name="Penas-Utrilla D."/>
            <person name="Guardingo M."/>
            <person name="Garcia M.J."/>
            <person name="Vinuelas-Bayon J."/>
        </authorList>
    </citation>
    <scope>NUCLEOTIDE SEQUENCE [LARGE SCALE GENOMIC DNA]</scope>
    <source>
        <strain evidence="4">HUMS_12744610</strain>
    </source>
</reference>
<gene>
    <name evidence="3" type="ORF">AB8998_15390</name>
</gene>
<keyword evidence="1 3" id="KW-0378">Hydrolase</keyword>
<evidence type="ECO:0000256" key="1">
    <source>
        <dbReference type="ARBA" id="ARBA00022801"/>
    </source>
</evidence>
<dbReference type="InterPro" id="IPR052016">
    <property type="entry name" value="Bact_Sigma-Reg"/>
</dbReference>
<dbReference type="Pfam" id="PF07228">
    <property type="entry name" value="SpoIIE"/>
    <property type="match status" value="1"/>
</dbReference>
<dbReference type="Gene3D" id="3.60.40.10">
    <property type="entry name" value="PPM-type phosphatase domain"/>
    <property type="match status" value="1"/>
</dbReference>